<sequence length="91" mass="9761">MRGVGVGVEQFADVPAAIGGELGDHVAALGDHLPQAIRGVDAAREPAGHSDDGDRLAVPLQQRTVGLLQAFNLDQRFPQCFSRMLELITHY</sequence>
<evidence type="ECO:0000313" key="1">
    <source>
        <dbReference type="EMBL" id="GFG79702.1"/>
    </source>
</evidence>
<evidence type="ECO:0000313" key="2">
    <source>
        <dbReference type="Proteomes" id="UP000465240"/>
    </source>
</evidence>
<accession>A0ABQ1C5V9</accession>
<proteinExistence type="predicted"/>
<dbReference type="EMBL" id="BLKX01000001">
    <property type="protein sequence ID" value="GFG79702.1"/>
    <property type="molecule type" value="Genomic_DNA"/>
</dbReference>
<dbReference type="Proteomes" id="UP000465240">
    <property type="component" value="Unassembled WGS sequence"/>
</dbReference>
<gene>
    <name evidence="1" type="ORF">MPRG_29780</name>
</gene>
<reference evidence="1 2" key="1">
    <citation type="journal article" date="2019" name="Emerg. Microbes Infect.">
        <title>Comprehensive subspecies identification of 175 nontuberculous mycobacteria species based on 7547 genomic profiles.</title>
        <authorList>
            <person name="Matsumoto Y."/>
            <person name="Kinjo T."/>
            <person name="Motooka D."/>
            <person name="Nabeya D."/>
            <person name="Jung N."/>
            <person name="Uechi K."/>
            <person name="Horii T."/>
            <person name="Iida T."/>
            <person name="Fujita J."/>
            <person name="Nakamura S."/>
        </authorList>
    </citation>
    <scope>NUCLEOTIDE SEQUENCE [LARGE SCALE GENOMIC DNA]</scope>
    <source>
        <strain evidence="1 2">JCM 18565</strain>
    </source>
</reference>
<keyword evidence="2" id="KW-1185">Reference proteome</keyword>
<comment type="caution">
    <text evidence="1">The sequence shown here is derived from an EMBL/GenBank/DDBJ whole genome shotgun (WGS) entry which is preliminary data.</text>
</comment>
<name>A0ABQ1C5V9_9MYCO</name>
<organism evidence="1 2">
    <name type="scientific">Mycobacterium paragordonae</name>
    <dbReference type="NCBI Taxonomy" id="1389713"/>
    <lineage>
        <taxon>Bacteria</taxon>
        <taxon>Bacillati</taxon>
        <taxon>Actinomycetota</taxon>
        <taxon>Actinomycetes</taxon>
        <taxon>Mycobacteriales</taxon>
        <taxon>Mycobacteriaceae</taxon>
        <taxon>Mycobacterium</taxon>
    </lineage>
</organism>
<protein>
    <submittedName>
        <fullName evidence="1">Uncharacterized protein</fullName>
    </submittedName>
</protein>